<dbReference type="InterPro" id="IPR007838">
    <property type="entry name" value="Cell_div_ZapA-like"/>
</dbReference>
<dbReference type="GO" id="GO:0000917">
    <property type="term" value="P:division septum assembly"/>
    <property type="evidence" value="ECO:0007669"/>
    <property type="project" value="UniProtKB-KW"/>
</dbReference>
<dbReference type="AlphaFoldDB" id="A0A154BUF1"/>
<evidence type="ECO:0000256" key="9">
    <source>
        <dbReference type="ARBA" id="ARBA00033158"/>
    </source>
</evidence>
<dbReference type="GO" id="GO:0030428">
    <property type="term" value="C:cell septum"/>
    <property type="evidence" value="ECO:0007669"/>
    <property type="project" value="TreeGrafter"/>
</dbReference>
<dbReference type="EMBL" id="LSGP01000012">
    <property type="protein sequence ID" value="KYZ77654.1"/>
    <property type="molecule type" value="Genomic_DNA"/>
</dbReference>
<dbReference type="PANTHER" id="PTHR34981:SF1">
    <property type="entry name" value="CELL DIVISION PROTEIN ZAPA"/>
    <property type="match status" value="1"/>
</dbReference>
<sequence>MDDRQTKVTVEFLGEQYPIKGDAEAERITRVAVWLNDRMKKIAQSNSRLSSRQIAIMTAMNLADDYLKLEADYRALMEMVKQQAR</sequence>
<protein>
    <recommendedName>
        <fullName evidence="2">Cell division protein ZapA</fullName>
    </recommendedName>
    <alternativeName>
        <fullName evidence="9">Z ring-associated protein ZapA</fullName>
    </alternativeName>
</protein>
<proteinExistence type="predicted"/>
<reference evidence="10 11" key="1">
    <citation type="submission" date="2016-02" db="EMBL/GenBank/DDBJ databases">
        <title>Anaerosporomusa subterraneum gen. nov., sp. nov., a spore-forming obligate anaerobe isolated from saprolite.</title>
        <authorList>
            <person name="Choi J.K."/>
            <person name="Shah M."/>
            <person name="Yee N."/>
        </authorList>
    </citation>
    <scope>NUCLEOTIDE SEQUENCE [LARGE SCALE GENOMIC DNA]</scope>
    <source>
        <strain evidence="10 11">RU4</strain>
    </source>
</reference>
<dbReference type="Proteomes" id="UP000076268">
    <property type="component" value="Unassembled WGS sequence"/>
</dbReference>
<dbReference type="STRING" id="1794912.AXX12_18145"/>
<accession>A0A154BUF1</accession>
<dbReference type="GO" id="GO:0000921">
    <property type="term" value="P:septin ring assembly"/>
    <property type="evidence" value="ECO:0007669"/>
    <property type="project" value="TreeGrafter"/>
</dbReference>
<evidence type="ECO:0000313" key="10">
    <source>
        <dbReference type="EMBL" id="KYZ77654.1"/>
    </source>
</evidence>
<gene>
    <name evidence="10" type="ORF">AXX12_18145</name>
</gene>
<comment type="subunit">
    <text evidence="8">Homodimer. Interacts with FtsZ.</text>
</comment>
<evidence type="ECO:0000256" key="8">
    <source>
        <dbReference type="ARBA" id="ARBA00026068"/>
    </source>
</evidence>
<evidence type="ECO:0000256" key="1">
    <source>
        <dbReference type="ARBA" id="ARBA00004496"/>
    </source>
</evidence>
<keyword evidence="4" id="KW-0132">Cell division</keyword>
<name>A0A154BUF1_ANASB</name>
<dbReference type="SUPFAM" id="SSF102829">
    <property type="entry name" value="Cell division protein ZapA-like"/>
    <property type="match status" value="1"/>
</dbReference>
<evidence type="ECO:0000256" key="4">
    <source>
        <dbReference type="ARBA" id="ARBA00022618"/>
    </source>
</evidence>
<keyword evidence="6" id="KW-0131">Cell cycle</keyword>
<evidence type="ECO:0000256" key="6">
    <source>
        <dbReference type="ARBA" id="ARBA00023306"/>
    </source>
</evidence>
<organism evidence="10 11">
    <name type="scientific">Anaerosporomusa subterranea</name>
    <dbReference type="NCBI Taxonomy" id="1794912"/>
    <lineage>
        <taxon>Bacteria</taxon>
        <taxon>Bacillati</taxon>
        <taxon>Bacillota</taxon>
        <taxon>Negativicutes</taxon>
        <taxon>Acetonemataceae</taxon>
        <taxon>Anaerosporomusa</taxon>
    </lineage>
</organism>
<keyword evidence="3" id="KW-0963">Cytoplasm</keyword>
<evidence type="ECO:0000256" key="2">
    <source>
        <dbReference type="ARBA" id="ARBA00015195"/>
    </source>
</evidence>
<comment type="function">
    <text evidence="7">Activator of cell division through the inhibition of FtsZ GTPase activity, therefore promoting FtsZ assembly into bundles of protofilaments necessary for the formation of the division Z ring. It is recruited early at mid-cell but it is not essential for cell division.</text>
</comment>
<keyword evidence="5" id="KW-0717">Septation</keyword>
<comment type="subcellular location">
    <subcellularLocation>
        <location evidence="1">Cytoplasm</location>
    </subcellularLocation>
</comment>
<evidence type="ECO:0000313" key="11">
    <source>
        <dbReference type="Proteomes" id="UP000076268"/>
    </source>
</evidence>
<dbReference type="Pfam" id="PF05164">
    <property type="entry name" value="ZapA"/>
    <property type="match status" value="1"/>
</dbReference>
<dbReference type="InterPro" id="IPR053712">
    <property type="entry name" value="Bac_CellDiv_Activator"/>
</dbReference>
<comment type="caution">
    <text evidence="10">The sequence shown here is derived from an EMBL/GenBank/DDBJ whole genome shotgun (WGS) entry which is preliminary data.</text>
</comment>
<dbReference type="GO" id="GO:0043093">
    <property type="term" value="P:FtsZ-dependent cytokinesis"/>
    <property type="evidence" value="ECO:0007669"/>
    <property type="project" value="TreeGrafter"/>
</dbReference>
<dbReference type="GO" id="GO:0032153">
    <property type="term" value="C:cell division site"/>
    <property type="evidence" value="ECO:0007669"/>
    <property type="project" value="TreeGrafter"/>
</dbReference>
<keyword evidence="11" id="KW-1185">Reference proteome</keyword>
<evidence type="ECO:0000256" key="7">
    <source>
        <dbReference type="ARBA" id="ARBA00024910"/>
    </source>
</evidence>
<dbReference type="GO" id="GO:0005829">
    <property type="term" value="C:cytosol"/>
    <property type="evidence" value="ECO:0007669"/>
    <property type="project" value="TreeGrafter"/>
</dbReference>
<dbReference type="PANTHER" id="PTHR34981">
    <property type="entry name" value="CELL DIVISION PROTEIN ZAPA"/>
    <property type="match status" value="1"/>
</dbReference>
<evidence type="ECO:0000256" key="5">
    <source>
        <dbReference type="ARBA" id="ARBA00023210"/>
    </source>
</evidence>
<dbReference type="Gene3D" id="6.10.250.790">
    <property type="match status" value="1"/>
</dbReference>
<dbReference type="RefSeq" id="WP_066238162.1">
    <property type="nucleotide sequence ID" value="NZ_LSGP01000012.1"/>
</dbReference>
<dbReference type="OrthoDB" id="9808604at2"/>
<evidence type="ECO:0000256" key="3">
    <source>
        <dbReference type="ARBA" id="ARBA00022490"/>
    </source>
</evidence>
<dbReference type="InterPro" id="IPR036192">
    <property type="entry name" value="Cell_div_ZapA-like_sf"/>
</dbReference>